<keyword evidence="3" id="KW-1003">Cell membrane</keyword>
<feature type="domain" description="Major facilitator superfamily (MFS) profile" evidence="9">
    <location>
        <begin position="40"/>
        <end position="448"/>
    </location>
</feature>
<reference evidence="10 11" key="1">
    <citation type="submission" date="2019-02" db="EMBL/GenBank/DDBJ databases">
        <title>Deep-cultivation of Planctomycetes and their phenomic and genomic characterization uncovers novel biology.</title>
        <authorList>
            <person name="Wiegand S."/>
            <person name="Jogler M."/>
            <person name="Boedeker C."/>
            <person name="Pinto D."/>
            <person name="Vollmers J."/>
            <person name="Rivas-Marin E."/>
            <person name="Kohn T."/>
            <person name="Peeters S.H."/>
            <person name="Heuer A."/>
            <person name="Rast P."/>
            <person name="Oberbeckmann S."/>
            <person name="Bunk B."/>
            <person name="Jeske O."/>
            <person name="Meyerdierks A."/>
            <person name="Storesund J.E."/>
            <person name="Kallscheuer N."/>
            <person name="Luecker S."/>
            <person name="Lage O.M."/>
            <person name="Pohl T."/>
            <person name="Merkel B.J."/>
            <person name="Hornburger P."/>
            <person name="Mueller R.-W."/>
            <person name="Bruemmer F."/>
            <person name="Labrenz M."/>
            <person name="Spormann A.M."/>
            <person name="Op den Camp H."/>
            <person name="Overmann J."/>
            <person name="Amann R."/>
            <person name="Jetten M.S.M."/>
            <person name="Mascher T."/>
            <person name="Medema M.H."/>
            <person name="Devos D.P."/>
            <person name="Kaster A.-K."/>
            <person name="Ovreas L."/>
            <person name="Rohde M."/>
            <person name="Galperin M.Y."/>
            <person name="Jogler C."/>
        </authorList>
    </citation>
    <scope>NUCLEOTIDE SEQUENCE [LARGE SCALE GENOMIC DNA]</scope>
    <source>
        <strain evidence="10 11">Pla85_3_4</strain>
    </source>
</reference>
<dbReference type="EMBL" id="CP036433">
    <property type="protein sequence ID" value="QDU97162.1"/>
    <property type="molecule type" value="Genomic_DNA"/>
</dbReference>
<keyword evidence="5 8" id="KW-1133">Transmembrane helix</keyword>
<sequence>MTDDAPRLATTSAADLPGNNSGAASGKPGENRPMLWRDGSFWGMTATQFLGAFNDNVFKQALMLLAISTGGDKPVRDLQWVTLLVFASPFLLFSSFAGYLSEIYSKRTVIVLSKVAEIVAMLLGAVAFALYTQLGMFGLMVVLFLMGAQSAFFGPAKYGILPEILRPRDLGRANGMFLMTTFLAIIFGVAAAGPIVNFLGGSLHWAAGICVAIAVVGTLTSLLVRPVPAASPDLTLDWEAVTVPRDVRTLLRNDRPLILAAFASCVFWMVGGLVQPSVNALGKLQLLVGHPAADMYTSLLAASVGVGIAAGCLGAGFFSRDMVNFKLVRIGLWGIVVCLFALCLPGADGSNLLGYGGSLACLLLLGVFTGMFAVPLQVFIQSRPPEGMKGRLIATVNLANWVAIVAAALVYFVMTELLRHFLWAPSTSFAFIALLLLPLAIFYRPRNEHV</sequence>
<feature type="transmembrane region" description="Helical" evidence="8">
    <location>
        <begin position="257"/>
        <end position="275"/>
    </location>
</feature>
<evidence type="ECO:0000313" key="10">
    <source>
        <dbReference type="EMBL" id="QDU97162.1"/>
    </source>
</evidence>
<name>A0A518DZA0_9BACT</name>
<dbReference type="InterPro" id="IPR020846">
    <property type="entry name" value="MFS_dom"/>
</dbReference>
<comment type="subcellular location">
    <subcellularLocation>
        <location evidence="1">Cell membrane</location>
        <topology evidence="1">Multi-pass membrane protein</topology>
    </subcellularLocation>
</comment>
<evidence type="ECO:0000256" key="5">
    <source>
        <dbReference type="ARBA" id="ARBA00022989"/>
    </source>
</evidence>
<evidence type="ECO:0000256" key="6">
    <source>
        <dbReference type="ARBA" id="ARBA00023136"/>
    </source>
</evidence>
<accession>A0A518DZA0</accession>
<evidence type="ECO:0000256" key="7">
    <source>
        <dbReference type="SAM" id="MobiDB-lite"/>
    </source>
</evidence>
<evidence type="ECO:0000256" key="2">
    <source>
        <dbReference type="ARBA" id="ARBA00022448"/>
    </source>
</evidence>
<dbReference type="PANTHER" id="PTHR43266:SF2">
    <property type="entry name" value="MAJOR FACILITATOR SUPERFAMILY (MFS) PROFILE DOMAIN-CONTAINING PROTEIN"/>
    <property type="match status" value="1"/>
</dbReference>
<keyword evidence="2" id="KW-0813">Transport</keyword>
<feature type="transmembrane region" description="Helical" evidence="8">
    <location>
        <begin position="177"/>
        <end position="199"/>
    </location>
</feature>
<feature type="transmembrane region" description="Helical" evidence="8">
    <location>
        <begin position="353"/>
        <end position="380"/>
    </location>
</feature>
<evidence type="ECO:0000313" key="11">
    <source>
        <dbReference type="Proteomes" id="UP000317648"/>
    </source>
</evidence>
<dbReference type="Pfam" id="PF07690">
    <property type="entry name" value="MFS_1"/>
    <property type="match status" value="1"/>
</dbReference>
<feature type="region of interest" description="Disordered" evidence="7">
    <location>
        <begin position="1"/>
        <end position="32"/>
    </location>
</feature>
<evidence type="ECO:0000256" key="4">
    <source>
        <dbReference type="ARBA" id="ARBA00022692"/>
    </source>
</evidence>
<dbReference type="SUPFAM" id="SSF103473">
    <property type="entry name" value="MFS general substrate transporter"/>
    <property type="match status" value="1"/>
</dbReference>
<keyword evidence="4 8" id="KW-0812">Transmembrane</keyword>
<dbReference type="PROSITE" id="PS50850">
    <property type="entry name" value="MFS"/>
    <property type="match status" value="1"/>
</dbReference>
<dbReference type="RefSeq" id="WP_145055949.1">
    <property type="nucleotide sequence ID" value="NZ_CP036433.1"/>
</dbReference>
<protein>
    <submittedName>
        <fullName evidence="10">Lysophospholipid transporter LplT</fullName>
    </submittedName>
</protein>
<dbReference type="PANTHER" id="PTHR43266">
    <property type="entry name" value="MACROLIDE-EFFLUX PROTEIN"/>
    <property type="match status" value="1"/>
</dbReference>
<dbReference type="Proteomes" id="UP000317648">
    <property type="component" value="Chromosome"/>
</dbReference>
<feature type="compositionally biased region" description="Polar residues" evidence="7">
    <location>
        <begin position="9"/>
        <end position="23"/>
    </location>
</feature>
<feature type="transmembrane region" description="Helical" evidence="8">
    <location>
        <begin position="111"/>
        <end position="131"/>
    </location>
</feature>
<proteinExistence type="predicted"/>
<feature type="transmembrane region" description="Helical" evidence="8">
    <location>
        <begin position="205"/>
        <end position="224"/>
    </location>
</feature>
<feature type="transmembrane region" description="Helical" evidence="8">
    <location>
        <begin position="295"/>
        <end position="318"/>
    </location>
</feature>
<gene>
    <name evidence="10" type="primary">lplT</name>
    <name evidence="10" type="ORF">Pla8534_50070</name>
</gene>
<dbReference type="KEGG" id="lcre:Pla8534_50070"/>
<keyword evidence="6 8" id="KW-0472">Membrane</keyword>
<organism evidence="10 11">
    <name type="scientific">Lignipirellula cremea</name>
    <dbReference type="NCBI Taxonomy" id="2528010"/>
    <lineage>
        <taxon>Bacteria</taxon>
        <taxon>Pseudomonadati</taxon>
        <taxon>Planctomycetota</taxon>
        <taxon>Planctomycetia</taxon>
        <taxon>Pirellulales</taxon>
        <taxon>Pirellulaceae</taxon>
        <taxon>Lignipirellula</taxon>
    </lineage>
</organism>
<feature type="transmembrane region" description="Helical" evidence="8">
    <location>
        <begin position="392"/>
        <end position="414"/>
    </location>
</feature>
<feature type="transmembrane region" description="Helical" evidence="8">
    <location>
        <begin position="330"/>
        <end position="347"/>
    </location>
</feature>
<evidence type="ECO:0000256" key="1">
    <source>
        <dbReference type="ARBA" id="ARBA00004651"/>
    </source>
</evidence>
<evidence type="ECO:0000256" key="8">
    <source>
        <dbReference type="SAM" id="Phobius"/>
    </source>
</evidence>
<dbReference type="OrthoDB" id="9803968at2"/>
<evidence type="ECO:0000259" key="9">
    <source>
        <dbReference type="PROSITE" id="PS50850"/>
    </source>
</evidence>
<feature type="transmembrane region" description="Helical" evidence="8">
    <location>
        <begin position="137"/>
        <end position="156"/>
    </location>
</feature>
<keyword evidence="11" id="KW-1185">Reference proteome</keyword>
<evidence type="ECO:0000256" key="3">
    <source>
        <dbReference type="ARBA" id="ARBA00022475"/>
    </source>
</evidence>
<feature type="transmembrane region" description="Helical" evidence="8">
    <location>
        <begin position="78"/>
        <end position="99"/>
    </location>
</feature>
<dbReference type="InterPro" id="IPR011701">
    <property type="entry name" value="MFS"/>
</dbReference>
<dbReference type="GO" id="GO:0005886">
    <property type="term" value="C:plasma membrane"/>
    <property type="evidence" value="ECO:0007669"/>
    <property type="project" value="UniProtKB-SubCell"/>
</dbReference>
<dbReference type="InterPro" id="IPR036259">
    <property type="entry name" value="MFS_trans_sf"/>
</dbReference>
<feature type="transmembrane region" description="Helical" evidence="8">
    <location>
        <begin position="420"/>
        <end position="443"/>
    </location>
</feature>
<dbReference type="CDD" id="cd06173">
    <property type="entry name" value="MFS_MefA_like"/>
    <property type="match status" value="1"/>
</dbReference>
<dbReference type="Gene3D" id="1.20.1250.20">
    <property type="entry name" value="MFS general substrate transporter like domains"/>
    <property type="match status" value="1"/>
</dbReference>
<dbReference type="AlphaFoldDB" id="A0A518DZA0"/>
<dbReference type="GO" id="GO:0022857">
    <property type="term" value="F:transmembrane transporter activity"/>
    <property type="evidence" value="ECO:0007669"/>
    <property type="project" value="InterPro"/>
</dbReference>